<organism evidence="1 2">
    <name type="scientific">Armillaria gallica</name>
    <name type="common">Bulbous honey fungus</name>
    <name type="synonym">Armillaria bulbosa</name>
    <dbReference type="NCBI Taxonomy" id="47427"/>
    <lineage>
        <taxon>Eukaryota</taxon>
        <taxon>Fungi</taxon>
        <taxon>Dikarya</taxon>
        <taxon>Basidiomycota</taxon>
        <taxon>Agaricomycotina</taxon>
        <taxon>Agaricomycetes</taxon>
        <taxon>Agaricomycetidae</taxon>
        <taxon>Agaricales</taxon>
        <taxon>Marasmiineae</taxon>
        <taxon>Physalacriaceae</taxon>
        <taxon>Armillaria</taxon>
    </lineage>
</organism>
<dbReference type="EMBL" id="KZ293655">
    <property type="protein sequence ID" value="PBK94085.1"/>
    <property type="molecule type" value="Genomic_DNA"/>
</dbReference>
<gene>
    <name evidence="1" type="ORF">ARMGADRAFT_1029911</name>
</gene>
<accession>A0A2H3DFT3</accession>
<sequence>MARRSLEAQWEASQAVRNPAISGKKRATPMLNSTIISAMVACSLARRTIAGPKPPRICRIYPQSITSDIDDSEVIPPQSVHDLCSCEIGTEEIGHFRRLVRLREVDRFALQSSGVLKDSIHLGVGILYQGYQLSSLWEIQPNLLSYLDFSQQHLFRNKDNVPKKGERQDGVSDWADSRLEAADNQTTRLANLSRDVFSCLQGLDEDIDNV</sequence>
<dbReference type="AlphaFoldDB" id="A0A2H3DFT3"/>
<dbReference type="Proteomes" id="UP000217790">
    <property type="component" value="Unassembled WGS sequence"/>
</dbReference>
<name>A0A2H3DFT3_ARMGA</name>
<keyword evidence="2" id="KW-1185">Reference proteome</keyword>
<proteinExistence type="predicted"/>
<protein>
    <submittedName>
        <fullName evidence="1">Uncharacterized protein</fullName>
    </submittedName>
</protein>
<evidence type="ECO:0000313" key="2">
    <source>
        <dbReference type="Proteomes" id="UP000217790"/>
    </source>
</evidence>
<reference evidence="2" key="1">
    <citation type="journal article" date="2017" name="Nat. Ecol. Evol.">
        <title>Genome expansion and lineage-specific genetic innovations in the forest pathogenic fungi Armillaria.</title>
        <authorList>
            <person name="Sipos G."/>
            <person name="Prasanna A.N."/>
            <person name="Walter M.C."/>
            <person name="O'Connor E."/>
            <person name="Balint B."/>
            <person name="Krizsan K."/>
            <person name="Kiss B."/>
            <person name="Hess J."/>
            <person name="Varga T."/>
            <person name="Slot J."/>
            <person name="Riley R."/>
            <person name="Boka B."/>
            <person name="Rigling D."/>
            <person name="Barry K."/>
            <person name="Lee J."/>
            <person name="Mihaltcheva S."/>
            <person name="LaButti K."/>
            <person name="Lipzen A."/>
            <person name="Waldron R."/>
            <person name="Moloney N.M."/>
            <person name="Sperisen C."/>
            <person name="Kredics L."/>
            <person name="Vagvoelgyi C."/>
            <person name="Patrignani A."/>
            <person name="Fitzpatrick D."/>
            <person name="Nagy I."/>
            <person name="Doyle S."/>
            <person name="Anderson J.B."/>
            <person name="Grigoriev I.V."/>
            <person name="Gueldener U."/>
            <person name="Muensterkoetter M."/>
            <person name="Nagy L.G."/>
        </authorList>
    </citation>
    <scope>NUCLEOTIDE SEQUENCE [LARGE SCALE GENOMIC DNA]</scope>
    <source>
        <strain evidence="2">Ar21-2</strain>
    </source>
</reference>
<evidence type="ECO:0000313" key="1">
    <source>
        <dbReference type="EMBL" id="PBK94085.1"/>
    </source>
</evidence>
<dbReference type="InParanoid" id="A0A2H3DFT3"/>